<gene>
    <name evidence="9" type="ORF">DYS74_13065</name>
</gene>
<dbReference type="GO" id="GO:0005886">
    <property type="term" value="C:plasma membrane"/>
    <property type="evidence" value="ECO:0007669"/>
    <property type="project" value="UniProtKB-SubCell"/>
</dbReference>
<sequence length="146" mass="14834">MAIDLSPPKRRGSDANLLPMINVVFLLLIFFLITAKLAPPEPFAVTPPEAQAGAEASAELTLHLDASGRLGFRELTSDDAGTDAPLLAALAAERGPGCAGADCAEAPRLLLRADAAAPVARLAALLPALAMAGFAGVELIVSEAAP</sequence>
<dbReference type="Pfam" id="PF02472">
    <property type="entry name" value="ExbD"/>
    <property type="match status" value="1"/>
</dbReference>
<dbReference type="PANTHER" id="PTHR30558">
    <property type="entry name" value="EXBD MEMBRANE COMPONENT OF PMF-DRIVEN MACROMOLECULE IMPORT SYSTEM"/>
    <property type="match status" value="1"/>
</dbReference>
<keyword evidence="10" id="KW-1185">Reference proteome</keyword>
<comment type="subcellular location">
    <subcellularLocation>
        <location evidence="1">Cell membrane</location>
        <topology evidence="1">Single-pass membrane protein</topology>
    </subcellularLocation>
    <subcellularLocation>
        <location evidence="7">Cell membrane</location>
        <topology evidence="7">Single-pass type II membrane protein</topology>
    </subcellularLocation>
</comment>
<name>A0A421BM71_9RHOB</name>
<feature type="transmembrane region" description="Helical" evidence="8">
    <location>
        <begin position="20"/>
        <end position="38"/>
    </location>
</feature>
<evidence type="ECO:0000313" key="10">
    <source>
        <dbReference type="Proteomes" id="UP000279673"/>
    </source>
</evidence>
<dbReference type="RefSeq" id="WP_121534135.1">
    <property type="nucleotide sequence ID" value="NZ_RCHI01000013.1"/>
</dbReference>
<evidence type="ECO:0000256" key="7">
    <source>
        <dbReference type="RuleBase" id="RU003879"/>
    </source>
</evidence>
<evidence type="ECO:0000313" key="9">
    <source>
        <dbReference type="EMBL" id="RLL63875.1"/>
    </source>
</evidence>
<dbReference type="GO" id="GO:0022857">
    <property type="term" value="F:transmembrane transporter activity"/>
    <property type="evidence" value="ECO:0007669"/>
    <property type="project" value="InterPro"/>
</dbReference>
<comment type="caution">
    <text evidence="9">The sequence shown here is derived from an EMBL/GenBank/DDBJ whole genome shotgun (WGS) entry which is preliminary data.</text>
</comment>
<dbReference type="InterPro" id="IPR003400">
    <property type="entry name" value="ExbD"/>
</dbReference>
<keyword evidence="4 7" id="KW-0812">Transmembrane</keyword>
<dbReference type="PANTHER" id="PTHR30558:SF3">
    <property type="entry name" value="BIOPOLYMER TRANSPORT PROTEIN EXBD-RELATED"/>
    <property type="match status" value="1"/>
</dbReference>
<keyword evidence="7" id="KW-0813">Transport</keyword>
<keyword evidence="6 8" id="KW-0472">Membrane</keyword>
<reference evidence="9 10" key="1">
    <citation type="submission" date="2018-10" db="EMBL/GenBank/DDBJ databases">
        <title>Rhodobacter sp . BO-81.</title>
        <authorList>
            <person name="Im W.T."/>
        </authorList>
    </citation>
    <scope>NUCLEOTIDE SEQUENCE [LARGE SCALE GENOMIC DNA]</scope>
    <source>
        <strain evidence="9 10">BO-81</strain>
    </source>
</reference>
<protein>
    <submittedName>
        <fullName evidence="9">Biopolymer transporter ExbD</fullName>
    </submittedName>
</protein>
<keyword evidence="3" id="KW-1003">Cell membrane</keyword>
<evidence type="ECO:0000256" key="8">
    <source>
        <dbReference type="SAM" id="Phobius"/>
    </source>
</evidence>
<evidence type="ECO:0000256" key="2">
    <source>
        <dbReference type="ARBA" id="ARBA00005811"/>
    </source>
</evidence>
<keyword evidence="7" id="KW-0653">Protein transport</keyword>
<evidence type="ECO:0000256" key="6">
    <source>
        <dbReference type="ARBA" id="ARBA00023136"/>
    </source>
</evidence>
<evidence type="ECO:0000256" key="4">
    <source>
        <dbReference type="ARBA" id="ARBA00022692"/>
    </source>
</evidence>
<dbReference type="EMBL" id="RCHI01000013">
    <property type="protein sequence ID" value="RLL63875.1"/>
    <property type="molecule type" value="Genomic_DNA"/>
</dbReference>
<proteinExistence type="inferred from homology"/>
<dbReference type="Proteomes" id="UP000279673">
    <property type="component" value="Unassembled WGS sequence"/>
</dbReference>
<evidence type="ECO:0000256" key="5">
    <source>
        <dbReference type="ARBA" id="ARBA00022989"/>
    </source>
</evidence>
<dbReference type="AlphaFoldDB" id="A0A421BM71"/>
<evidence type="ECO:0000256" key="1">
    <source>
        <dbReference type="ARBA" id="ARBA00004162"/>
    </source>
</evidence>
<accession>A0A421BM71</accession>
<feature type="transmembrane region" description="Helical" evidence="8">
    <location>
        <begin position="119"/>
        <end position="141"/>
    </location>
</feature>
<comment type="similarity">
    <text evidence="2 7">Belongs to the ExbD/TolR family.</text>
</comment>
<evidence type="ECO:0000256" key="3">
    <source>
        <dbReference type="ARBA" id="ARBA00022475"/>
    </source>
</evidence>
<keyword evidence="5 8" id="KW-1133">Transmembrane helix</keyword>
<organism evidence="9 10">
    <name type="scientific">Paenirhodobacter hankyongi</name>
    <dbReference type="NCBI Taxonomy" id="2294033"/>
    <lineage>
        <taxon>Bacteria</taxon>
        <taxon>Pseudomonadati</taxon>
        <taxon>Pseudomonadota</taxon>
        <taxon>Alphaproteobacteria</taxon>
        <taxon>Rhodobacterales</taxon>
        <taxon>Rhodobacter group</taxon>
        <taxon>Paenirhodobacter</taxon>
    </lineage>
</organism>
<dbReference type="GO" id="GO:0015031">
    <property type="term" value="P:protein transport"/>
    <property type="evidence" value="ECO:0007669"/>
    <property type="project" value="UniProtKB-KW"/>
</dbReference>